<dbReference type="SUPFAM" id="SSF52266">
    <property type="entry name" value="SGNH hydrolase"/>
    <property type="match status" value="2"/>
</dbReference>
<organism evidence="3 4">
    <name type="scientific">Mycena sanguinolenta</name>
    <dbReference type="NCBI Taxonomy" id="230812"/>
    <lineage>
        <taxon>Eukaryota</taxon>
        <taxon>Fungi</taxon>
        <taxon>Dikarya</taxon>
        <taxon>Basidiomycota</taxon>
        <taxon>Agaricomycotina</taxon>
        <taxon>Agaricomycetes</taxon>
        <taxon>Agaricomycetidae</taxon>
        <taxon>Agaricales</taxon>
        <taxon>Marasmiineae</taxon>
        <taxon>Mycenaceae</taxon>
        <taxon>Mycena</taxon>
    </lineage>
</organism>
<protein>
    <submittedName>
        <fullName evidence="3">Carbohydrate esterase family 16 protein</fullName>
    </submittedName>
</protein>
<dbReference type="Pfam" id="PF00657">
    <property type="entry name" value="Lipase_GDSL"/>
    <property type="match status" value="2"/>
</dbReference>
<dbReference type="Proteomes" id="UP000623467">
    <property type="component" value="Unassembled WGS sequence"/>
</dbReference>
<dbReference type="PANTHER" id="PTHR45648">
    <property type="entry name" value="GDSL LIPASE/ACYLHYDROLASE FAMILY PROTEIN (AFU_ORTHOLOGUE AFUA_4G14700)"/>
    <property type="match status" value="1"/>
</dbReference>
<proteinExistence type="predicted"/>
<evidence type="ECO:0000256" key="2">
    <source>
        <dbReference type="SAM" id="SignalP"/>
    </source>
</evidence>
<dbReference type="PANTHER" id="PTHR45648:SF22">
    <property type="entry name" value="GDSL LIPASE_ACYLHYDROLASE FAMILY PROTEIN (AFU_ORTHOLOGUE AFUA_4G14700)"/>
    <property type="match status" value="1"/>
</dbReference>
<comment type="caution">
    <text evidence="3">The sequence shown here is derived from an EMBL/GenBank/DDBJ whole genome shotgun (WGS) entry which is preliminary data.</text>
</comment>
<dbReference type="Gene3D" id="3.40.50.1110">
    <property type="entry name" value="SGNH hydrolase"/>
    <property type="match status" value="2"/>
</dbReference>
<dbReference type="InterPro" id="IPR051058">
    <property type="entry name" value="GDSL_Est/Lipase"/>
</dbReference>
<keyword evidence="4" id="KW-1185">Reference proteome</keyword>
<evidence type="ECO:0000313" key="3">
    <source>
        <dbReference type="EMBL" id="KAF7377874.1"/>
    </source>
</evidence>
<keyword evidence="1" id="KW-0378">Hydrolase</keyword>
<keyword evidence="2" id="KW-0732">Signal</keyword>
<evidence type="ECO:0000256" key="1">
    <source>
        <dbReference type="ARBA" id="ARBA00022801"/>
    </source>
</evidence>
<dbReference type="OrthoDB" id="1600564at2759"/>
<gene>
    <name evidence="3" type="ORF">MSAN_00211000</name>
</gene>
<name>A0A8H7DJN6_9AGAR</name>
<reference evidence="3" key="1">
    <citation type="submission" date="2020-05" db="EMBL/GenBank/DDBJ databases">
        <title>Mycena genomes resolve the evolution of fungal bioluminescence.</title>
        <authorList>
            <person name="Tsai I.J."/>
        </authorList>
    </citation>
    <scope>NUCLEOTIDE SEQUENCE</scope>
    <source>
        <strain evidence="3">160909Yilan</strain>
    </source>
</reference>
<dbReference type="InterPro" id="IPR036514">
    <property type="entry name" value="SGNH_hydro_sf"/>
</dbReference>
<sequence length="575" mass="63441">MLLISFLYAGLLAVCGVSGVGVGLGQIKHLVTFGDSYTDVVSTGDEATAWPVYAAGYAHVELHPFARAGATCSNNLTFRPFPPLFESQLPLYFTETANGSLHLPAQETIYTLWIGTNDLGVSALLTGSDPGVSLVEVTECMVNWVKVLYESGARNFIFQNMIPLELTILYAPDSYPNRYWAFERNTTEWSITMTEMTRAGNQLTKLMLQTLAPTLPGAHIALFDSHSLFQDMFDHPALYLNGTAPLNVTGAWDACVTTIGGTTLDCTIANGTDRDSFLWADELHPSEQADRIGPTPWVCSPGQIKHLVTFGDSYTDIVATGDQGTAWPVYAAGYSNTQLHPFAKSGATCSNNITFRPFPPVFESQLPTYFMETANGSLHVPSEETIYTLWIGTNDLGVDSLITGSNNASVVDVAGCMVNWLRTLYASGARNFIMQNMIPLELTILYAADSYPNRFWAVERNTTDWNVFMREMVLTGNEIVKLMLEAVAPTLPGSHIAIFDSHSLIQDMFDQPALYLNGTAPLNVTGAYSGERHGWVMTRLPTVQARANYLQEVSDARKVEEIKMRGFQQQRFRDW</sequence>
<feature type="signal peptide" evidence="2">
    <location>
        <begin position="1"/>
        <end position="19"/>
    </location>
</feature>
<dbReference type="InterPro" id="IPR001087">
    <property type="entry name" value="GDSL"/>
</dbReference>
<evidence type="ECO:0000313" key="4">
    <source>
        <dbReference type="Proteomes" id="UP000623467"/>
    </source>
</evidence>
<feature type="chain" id="PRO_5034349830" evidence="2">
    <location>
        <begin position="20"/>
        <end position="575"/>
    </location>
</feature>
<accession>A0A8H7DJN6</accession>
<dbReference type="GO" id="GO:0016788">
    <property type="term" value="F:hydrolase activity, acting on ester bonds"/>
    <property type="evidence" value="ECO:0007669"/>
    <property type="project" value="InterPro"/>
</dbReference>
<dbReference type="EMBL" id="JACAZH010000001">
    <property type="protein sequence ID" value="KAF7377874.1"/>
    <property type="molecule type" value="Genomic_DNA"/>
</dbReference>
<dbReference type="AlphaFoldDB" id="A0A8H7DJN6"/>